<organism evidence="2">
    <name type="scientific">marine sediment metagenome</name>
    <dbReference type="NCBI Taxonomy" id="412755"/>
    <lineage>
        <taxon>unclassified sequences</taxon>
        <taxon>metagenomes</taxon>
        <taxon>ecological metagenomes</taxon>
    </lineage>
</organism>
<sequence length="42" mass="4800">CTPNKIMVNKREQSPLLERNPVRLWKMVSALLLIIVVLQAAL</sequence>
<evidence type="ECO:0000313" key="2">
    <source>
        <dbReference type="EMBL" id="KKL20842.1"/>
    </source>
</evidence>
<keyword evidence="1" id="KW-0812">Transmembrane</keyword>
<proteinExistence type="predicted"/>
<gene>
    <name evidence="2" type="ORF">LCGC14_2451450</name>
</gene>
<name>A0A0F9C3K0_9ZZZZ</name>
<feature type="transmembrane region" description="Helical" evidence="1">
    <location>
        <begin position="24"/>
        <end position="41"/>
    </location>
</feature>
<reference evidence="2" key="1">
    <citation type="journal article" date="2015" name="Nature">
        <title>Complex archaea that bridge the gap between prokaryotes and eukaryotes.</title>
        <authorList>
            <person name="Spang A."/>
            <person name="Saw J.H."/>
            <person name="Jorgensen S.L."/>
            <person name="Zaremba-Niedzwiedzka K."/>
            <person name="Martijn J."/>
            <person name="Lind A.E."/>
            <person name="van Eijk R."/>
            <person name="Schleper C."/>
            <person name="Guy L."/>
            <person name="Ettema T.J."/>
        </authorList>
    </citation>
    <scope>NUCLEOTIDE SEQUENCE</scope>
</reference>
<evidence type="ECO:0000256" key="1">
    <source>
        <dbReference type="SAM" id="Phobius"/>
    </source>
</evidence>
<keyword evidence="1" id="KW-1133">Transmembrane helix</keyword>
<dbReference type="EMBL" id="LAZR01037945">
    <property type="protein sequence ID" value="KKL20842.1"/>
    <property type="molecule type" value="Genomic_DNA"/>
</dbReference>
<protein>
    <submittedName>
        <fullName evidence="2">Uncharacterized protein</fullName>
    </submittedName>
</protein>
<keyword evidence="1" id="KW-0472">Membrane</keyword>
<feature type="non-terminal residue" evidence="2">
    <location>
        <position position="1"/>
    </location>
</feature>
<accession>A0A0F9C3K0</accession>
<dbReference type="AlphaFoldDB" id="A0A0F9C3K0"/>
<comment type="caution">
    <text evidence="2">The sequence shown here is derived from an EMBL/GenBank/DDBJ whole genome shotgun (WGS) entry which is preliminary data.</text>
</comment>